<dbReference type="PANTHER" id="PTHR45818:SF3">
    <property type="entry name" value="PROTEIN VAV"/>
    <property type="match status" value="1"/>
</dbReference>
<organism evidence="3 4">
    <name type="scientific">Lecanosticta acicola</name>
    <dbReference type="NCBI Taxonomy" id="111012"/>
    <lineage>
        <taxon>Eukaryota</taxon>
        <taxon>Fungi</taxon>
        <taxon>Dikarya</taxon>
        <taxon>Ascomycota</taxon>
        <taxon>Pezizomycotina</taxon>
        <taxon>Dothideomycetes</taxon>
        <taxon>Dothideomycetidae</taxon>
        <taxon>Mycosphaerellales</taxon>
        <taxon>Mycosphaerellaceae</taxon>
        <taxon>Lecanosticta</taxon>
    </lineage>
</organism>
<dbReference type="InterPro" id="IPR035899">
    <property type="entry name" value="DBL_dom_sf"/>
</dbReference>
<feature type="compositionally biased region" description="Acidic residues" evidence="1">
    <location>
        <begin position="152"/>
        <end position="162"/>
    </location>
</feature>
<evidence type="ECO:0000313" key="3">
    <source>
        <dbReference type="EMBL" id="CAK3948546.1"/>
    </source>
</evidence>
<dbReference type="Gene3D" id="1.20.900.10">
    <property type="entry name" value="Dbl homology (DH) domain"/>
    <property type="match status" value="1"/>
</dbReference>
<dbReference type="GO" id="GO:0005085">
    <property type="term" value="F:guanyl-nucleotide exchange factor activity"/>
    <property type="evidence" value="ECO:0007669"/>
    <property type="project" value="InterPro"/>
</dbReference>
<feature type="region of interest" description="Disordered" evidence="1">
    <location>
        <begin position="268"/>
        <end position="308"/>
    </location>
</feature>
<keyword evidence="4" id="KW-1185">Reference proteome</keyword>
<accession>A0AAI8YWE7</accession>
<feature type="compositionally biased region" description="Pro residues" evidence="1">
    <location>
        <begin position="975"/>
        <end position="985"/>
    </location>
</feature>
<feature type="region of interest" description="Disordered" evidence="1">
    <location>
        <begin position="137"/>
        <end position="162"/>
    </location>
</feature>
<feature type="region of interest" description="Disordered" evidence="1">
    <location>
        <begin position="1012"/>
        <end position="1039"/>
    </location>
</feature>
<feature type="region of interest" description="Disordered" evidence="1">
    <location>
        <begin position="939"/>
        <end position="994"/>
    </location>
</feature>
<dbReference type="Pfam" id="PF00621">
    <property type="entry name" value="RhoGEF"/>
    <property type="match status" value="1"/>
</dbReference>
<dbReference type="PANTHER" id="PTHR45818">
    <property type="entry name" value="PROTEIN VAV"/>
    <property type="match status" value="1"/>
</dbReference>
<comment type="caution">
    <text evidence="3">The sequence shown here is derived from an EMBL/GenBank/DDBJ whole genome shotgun (WGS) entry which is preliminary data.</text>
</comment>
<evidence type="ECO:0000313" key="4">
    <source>
        <dbReference type="Proteomes" id="UP001296104"/>
    </source>
</evidence>
<name>A0AAI8YWE7_9PEZI</name>
<dbReference type="SMART" id="SM00325">
    <property type="entry name" value="RhoGEF"/>
    <property type="match status" value="1"/>
</dbReference>
<feature type="compositionally biased region" description="Polar residues" evidence="1">
    <location>
        <begin position="865"/>
        <end position="880"/>
    </location>
</feature>
<evidence type="ECO:0000259" key="2">
    <source>
        <dbReference type="PROSITE" id="PS50010"/>
    </source>
</evidence>
<dbReference type="InterPro" id="IPR000219">
    <property type="entry name" value="DH_dom"/>
</dbReference>
<evidence type="ECO:0000256" key="1">
    <source>
        <dbReference type="SAM" id="MobiDB-lite"/>
    </source>
</evidence>
<gene>
    <name evidence="3" type="ORF">LECACI_7A003227</name>
</gene>
<sequence length="1039" mass="115170">MAHMLSLSSNTPTLNPLANDAAARSCSSVPSAGSSGTVQHNRLRSISTSSLSSVGSYFISSLRRHTENASTPSRSTSSINFNKVRTQFDRTSVSAATSRRTSFASSAFSGRVRSESISTAEPANNVRLVGVAENDFEASEKEGDALSQAESGLDEQGEDDEDTTLQLALETPIVDEADSVQSDSPSPPFRRWVSKLRRKRRRCAPAVSPRRERWTLDDFDSLAPSPRKRFSTHRKSNSQTSSLRFVTAIRSATATLASASIATVSRRTGKWRRGQQRSSILSDGVPRPSVDSARSAVDEAAKQRSRKRREKLEELIRTEESYVADLKALSDAYFTILGHQQTSTSFARPSAQKSIAELLHLHDNILGELQRVVPFAEYDQSLARAPEPVHTRSHTRWHSVDVVPQRVTPTRAVLATIRQGRRSLNISRSSDDDPAILRCSPQVVAAVTKVFGNHMERFSAYEDYGANYELVQRDIDETQRSIPIWQEFDKAIEALSAHVNPMKSREANRKRAMTVKDLLIKPVQRIPRYELLFNDLCKLTPVCDDPIAHTAVGDLCTQLNNACQRMNQAKDNPNRARTLETTWLIRDRLNFSSQVPRSVYLQLLGQVNLCGCLHIAYRSRDRIKGSYVVCVLFETSLLLATANEDQPKYSVLAGIALANATIEEIDNQKGLQCHTAPHSWKVVFEHAARMYELVFTACTAVEAEVWRSHIASGIVSQTQAVAQGSTHILELQSPLTGEMKSIGKALGKPGSFVRRMSVHRAATVGPTTELNQIIIKNTQAMKEVHQENESQASLQIPRSQSVQTPSHVQTLAPRRADRHRLETMLSDVWSKGLLPYPGMARRSDPIRAGANHVIRKFSMASITSNFSSSKRTPSYTSIASSRKEDIPPSIRTSRRDSRAAYPGRPPVVNFHNAPDAFLPADFELQDPGSKRKRSALRTFTMTMERPFSPLSGNETKAASLRRAQSVRDVTEGSSKPPPSPVPPPEMETKKPPTPVYSVVQERAKTPAALQVMDENANRDGVSAKTPRKSKSRMLLRLFG</sequence>
<feature type="region of interest" description="Disordered" evidence="1">
    <location>
        <begin position="865"/>
        <end position="906"/>
    </location>
</feature>
<protein>
    <submittedName>
        <fullName evidence="3">Dbl homology domain-containing</fullName>
    </submittedName>
</protein>
<feature type="region of interest" description="Disordered" evidence="1">
    <location>
        <begin position="789"/>
        <end position="813"/>
    </location>
</feature>
<dbReference type="Proteomes" id="UP001296104">
    <property type="component" value="Unassembled WGS sequence"/>
</dbReference>
<dbReference type="PROSITE" id="PS50010">
    <property type="entry name" value="DH_2"/>
    <property type="match status" value="1"/>
</dbReference>
<dbReference type="AlphaFoldDB" id="A0AAI8YWE7"/>
<dbReference type="EMBL" id="CAVMBE010000015">
    <property type="protein sequence ID" value="CAK3948546.1"/>
    <property type="molecule type" value="Genomic_DNA"/>
</dbReference>
<feature type="compositionally biased region" description="Polar residues" evidence="1">
    <location>
        <begin position="789"/>
        <end position="809"/>
    </location>
</feature>
<feature type="domain" description="DH" evidence="2">
    <location>
        <begin position="307"/>
        <end position="562"/>
    </location>
</feature>
<dbReference type="SUPFAM" id="SSF48065">
    <property type="entry name" value="DBL homology domain (DH-domain)"/>
    <property type="match status" value="1"/>
</dbReference>
<proteinExistence type="predicted"/>
<dbReference type="SUPFAM" id="SSF50729">
    <property type="entry name" value="PH domain-like"/>
    <property type="match status" value="1"/>
</dbReference>
<reference evidence="3" key="1">
    <citation type="submission" date="2023-11" db="EMBL/GenBank/DDBJ databases">
        <authorList>
            <person name="Alioto T."/>
            <person name="Alioto T."/>
            <person name="Gomez Garrido J."/>
        </authorList>
    </citation>
    <scope>NUCLEOTIDE SEQUENCE</scope>
</reference>
<dbReference type="GO" id="GO:0005737">
    <property type="term" value="C:cytoplasm"/>
    <property type="evidence" value="ECO:0007669"/>
    <property type="project" value="TreeGrafter"/>
</dbReference>